<gene>
    <name evidence="2" type="ORF">EG346_20080</name>
    <name evidence="3" type="ORF">NCTC13533_02650</name>
</gene>
<feature type="transmembrane region" description="Helical" evidence="1">
    <location>
        <begin position="12"/>
        <end position="31"/>
    </location>
</feature>
<dbReference type="KEGG" id="ccau:EG346_20080"/>
<keyword evidence="5" id="KW-1185">Reference proteome</keyword>
<dbReference type="Proteomes" id="UP000273270">
    <property type="component" value="Chromosome"/>
</dbReference>
<evidence type="ECO:0000256" key="1">
    <source>
        <dbReference type="SAM" id="Phobius"/>
    </source>
</evidence>
<reference evidence="3 4" key="1">
    <citation type="submission" date="2018-06" db="EMBL/GenBank/DDBJ databases">
        <authorList>
            <consortium name="Pathogen Informatics"/>
            <person name="Doyle S."/>
        </authorList>
    </citation>
    <scope>NUCLEOTIDE SEQUENCE [LARGE SCALE GENOMIC DNA]</scope>
    <source>
        <strain evidence="3 4">NCTC13533</strain>
    </source>
</reference>
<organism evidence="3 4">
    <name type="scientific">Chryseobacterium carnipullorum</name>
    <dbReference type="NCBI Taxonomy" id="1124835"/>
    <lineage>
        <taxon>Bacteria</taxon>
        <taxon>Pseudomonadati</taxon>
        <taxon>Bacteroidota</taxon>
        <taxon>Flavobacteriia</taxon>
        <taxon>Flavobacteriales</taxon>
        <taxon>Weeksellaceae</taxon>
        <taxon>Chryseobacterium group</taxon>
        <taxon>Chryseobacterium</taxon>
    </lineage>
</organism>
<dbReference type="Proteomes" id="UP000255224">
    <property type="component" value="Unassembled WGS sequence"/>
</dbReference>
<proteinExistence type="predicted"/>
<protein>
    <submittedName>
        <fullName evidence="3">Uncharacterized protein</fullName>
    </submittedName>
</protein>
<sequence length="71" mass="8502">MTTIFKIKILQFYIIAGLISFLSIFDNVFNVCSVENTDSKLATIIYDYQIVTLYEFCLFDLFFTIFYYFQM</sequence>
<keyword evidence="1" id="KW-0812">Transmembrane</keyword>
<accession>A0A3G6NCM8</accession>
<evidence type="ECO:0000313" key="4">
    <source>
        <dbReference type="Proteomes" id="UP000255224"/>
    </source>
</evidence>
<reference evidence="2" key="3">
    <citation type="submission" date="2018-11" db="EMBL/GenBank/DDBJ databases">
        <title>Proposal to divide the Flavobacteriaceae and reorganize its genera based on Amino Acid Identity values calculated from whole genome sequences.</title>
        <authorList>
            <person name="Nicholson A.C."/>
            <person name="Gulvik C.A."/>
            <person name="Whitney A.M."/>
            <person name="Humrighouse B.W."/>
            <person name="Bell M."/>
            <person name="Holmes B."/>
            <person name="Steigerwalt A."/>
            <person name="Villarma A."/>
            <person name="Sheth M."/>
            <person name="Batra D."/>
            <person name="Pryor J."/>
            <person name="Bernardet J.-F."/>
            <person name="Hugo C."/>
            <person name="Kampfer P."/>
            <person name="Newman J."/>
            <person name="Mcquiston J.R."/>
        </authorList>
    </citation>
    <scope>NUCLEOTIDE SEQUENCE [LARGE SCALE GENOMIC DNA]</scope>
    <source>
        <strain evidence="2">G0188</strain>
    </source>
</reference>
<dbReference type="AlphaFoldDB" id="A0A376DZ97"/>
<keyword evidence="1" id="KW-1133">Transmembrane helix</keyword>
<dbReference type="EMBL" id="UFVQ01000003">
    <property type="protein sequence ID" value="STC98734.1"/>
    <property type="molecule type" value="Genomic_DNA"/>
</dbReference>
<keyword evidence="1" id="KW-0472">Membrane</keyword>
<accession>A0A376DZ97</accession>
<evidence type="ECO:0000313" key="2">
    <source>
        <dbReference type="EMBL" id="AZA50334.1"/>
    </source>
</evidence>
<feature type="transmembrane region" description="Helical" evidence="1">
    <location>
        <begin position="51"/>
        <end position="69"/>
    </location>
</feature>
<evidence type="ECO:0000313" key="3">
    <source>
        <dbReference type="EMBL" id="STC98734.1"/>
    </source>
</evidence>
<reference evidence="5" key="2">
    <citation type="submission" date="2018-11" db="EMBL/GenBank/DDBJ databases">
        <title>Proposal to divide the Flavobacteriaceae and reorganize its genera based on Amino Acid Identity values calculated from whole genome sequences.</title>
        <authorList>
            <person name="Nicholson A.C."/>
            <person name="Gulvik C.A."/>
            <person name="Whitney A.M."/>
            <person name="Humrighouse B.W."/>
            <person name="Bell M."/>
            <person name="Holmes B."/>
            <person name="Steigerwalt A.G."/>
            <person name="Villarma A."/>
            <person name="Sheth M."/>
            <person name="Batra D."/>
            <person name="Pryor J."/>
            <person name="Bernardet J.-F."/>
            <person name="Hugo C."/>
            <person name="Kampfer P."/>
            <person name="Newman J."/>
            <person name="McQuiston J.R."/>
        </authorList>
    </citation>
    <scope>NUCLEOTIDE SEQUENCE [LARGE SCALE GENOMIC DNA]</scope>
    <source>
        <strain evidence="5">G0188</strain>
    </source>
</reference>
<dbReference type="EMBL" id="CP033920">
    <property type="protein sequence ID" value="AZA50334.1"/>
    <property type="molecule type" value="Genomic_DNA"/>
</dbReference>
<evidence type="ECO:0000313" key="5">
    <source>
        <dbReference type="Proteomes" id="UP000273270"/>
    </source>
</evidence>
<name>A0A376DZ97_CHRCU</name>